<reference evidence="6" key="1">
    <citation type="submission" date="2022-11" db="EMBL/GenBank/DDBJ databases">
        <title>Parathalassolutuus dongxingensis gen. nov., sp. nov., a novel member of family Oceanospirillaceae isolated from a coastal shrimp pond in Guangxi, China.</title>
        <authorList>
            <person name="Chen H."/>
        </authorList>
    </citation>
    <scope>NUCLEOTIDE SEQUENCE</scope>
    <source>
        <strain evidence="6">G-43</strain>
    </source>
</reference>
<dbReference type="PANTHER" id="PTHR30537">
    <property type="entry name" value="HTH-TYPE TRANSCRIPTIONAL REGULATOR"/>
    <property type="match status" value="1"/>
</dbReference>
<dbReference type="EMBL" id="JAPNOA010000019">
    <property type="protein sequence ID" value="MCY0964785.1"/>
    <property type="molecule type" value="Genomic_DNA"/>
</dbReference>
<dbReference type="AlphaFoldDB" id="A0A9X3ECT8"/>
<dbReference type="PROSITE" id="PS50931">
    <property type="entry name" value="HTH_LYSR"/>
    <property type="match status" value="1"/>
</dbReference>
<evidence type="ECO:0000259" key="5">
    <source>
        <dbReference type="PROSITE" id="PS50931"/>
    </source>
</evidence>
<keyword evidence="3" id="KW-0238">DNA-binding</keyword>
<dbReference type="FunFam" id="1.10.10.10:FF:000001">
    <property type="entry name" value="LysR family transcriptional regulator"/>
    <property type="match status" value="1"/>
</dbReference>
<keyword evidence="4" id="KW-0804">Transcription</keyword>
<dbReference type="Gene3D" id="1.10.10.10">
    <property type="entry name" value="Winged helix-like DNA-binding domain superfamily/Winged helix DNA-binding domain"/>
    <property type="match status" value="1"/>
</dbReference>
<dbReference type="InterPro" id="IPR058163">
    <property type="entry name" value="LysR-type_TF_proteobact-type"/>
</dbReference>
<gene>
    <name evidence="6" type="ORF">OUO13_06270</name>
</gene>
<dbReference type="SUPFAM" id="SSF46785">
    <property type="entry name" value="Winged helix' DNA-binding domain"/>
    <property type="match status" value="1"/>
</dbReference>
<dbReference type="InterPro" id="IPR005119">
    <property type="entry name" value="LysR_subst-bd"/>
</dbReference>
<dbReference type="SUPFAM" id="SSF53850">
    <property type="entry name" value="Periplasmic binding protein-like II"/>
    <property type="match status" value="1"/>
</dbReference>
<feature type="domain" description="HTH lysR-type" evidence="5">
    <location>
        <begin position="1"/>
        <end position="59"/>
    </location>
</feature>
<evidence type="ECO:0000256" key="4">
    <source>
        <dbReference type="ARBA" id="ARBA00023163"/>
    </source>
</evidence>
<dbReference type="InterPro" id="IPR000847">
    <property type="entry name" value="LysR_HTH_N"/>
</dbReference>
<keyword evidence="7" id="KW-1185">Reference proteome</keyword>
<dbReference type="GO" id="GO:0003700">
    <property type="term" value="F:DNA-binding transcription factor activity"/>
    <property type="evidence" value="ECO:0007669"/>
    <property type="project" value="InterPro"/>
</dbReference>
<evidence type="ECO:0000313" key="7">
    <source>
        <dbReference type="Proteomes" id="UP001150830"/>
    </source>
</evidence>
<dbReference type="RefSeq" id="WP_283173002.1">
    <property type="nucleotide sequence ID" value="NZ_JAPNOA010000019.1"/>
</dbReference>
<proteinExistence type="inferred from homology"/>
<keyword evidence="2" id="KW-0805">Transcription regulation</keyword>
<evidence type="ECO:0000256" key="1">
    <source>
        <dbReference type="ARBA" id="ARBA00009437"/>
    </source>
</evidence>
<dbReference type="Proteomes" id="UP001150830">
    <property type="component" value="Unassembled WGS sequence"/>
</dbReference>
<protein>
    <submittedName>
        <fullName evidence="6">LysR family transcriptional regulator</fullName>
    </submittedName>
</protein>
<evidence type="ECO:0000256" key="2">
    <source>
        <dbReference type="ARBA" id="ARBA00023015"/>
    </source>
</evidence>
<comment type="similarity">
    <text evidence="1">Belongs to the LysR transcriptional regulatory family.</text>
</comment>
<sequence length="293" mass="32381">MDRLKAMATYVAIVEQGSLSAAAEHLQRSPASVVRTLAELENYLGVRLLNRTTRRLALTDDGQEYLLRCRRILADVEEAEFVLDARRQSPAGRLAITAPVTFGRWHLAPLLNQWLQQHPGMVAELTLLDRVVDLLEEGFDLALRIGHLGDSSLIVMPLGFTRMQVCASPLLLQRVGIPQIPADLVGAPGVLFAPQGHEWPIGDTRVRLQPVLSSNQIDVVLQGAVSGLGFTRLLGYQVREALARGLLQPVLEDYASALIPVQFVYPHNRLLSPRVRQFLDEVGGALRTLLKDQ</sequence>
<comment type="caution">
    <text evidence="6">The sequence shown here is derived from an EMBL/GenBank/DDBJ whole genome shotgun (WGS) entry which is preliminary data.</text>
</comment>
<dbReference type="Pfam" id="PF03466">
    <property type="entry name" value="LysR_substrate"/>
    <property type="match status" value="1"/>
</dbReference>
<dbReference type="Pfam" id="PF00126">
    <property type="entry name" value="HTH_1"/>
    <property type="match status" value="1"/>
</dbReference>
<evidence type="ECO:0000256" key="3">
    <source>
        <dbReference type="ARBA" id="ARBA00023125"/>
    </source>
</evidence>
<dbReference type="PANTHER" id="PTHR30537:SF5">
    <property type="entry name" value="HTH-TYPE TRANSCRIPTIONAL ACTIVATOR TTDR-RELATED"/>
    <property type="match status" value="1"/>
</dbReference>
<name>A0A9X3ECT8_9GAMM</name>
<evidence type="ECO:0000313" key="6">
    <source>
        <dbReference type="EMBL" id="MCY0964785.1"/>
    </source>
</evidence>
<dbReference type="Gene3D" id="3.40.190.290">
    <property type="match status" value="1"/>
</dbReference>
<dbReference type="InterPro" id="IPR036390">
    <property type="entry name" value="WH_DNA-bd_sf"/>
</dbReference>
<organism evidence="6 7">
    <name type="scientific">Parathalassolituus penaei</name>
    <dbReference type="NCBI Taxonomy" id="2997323"/>
    <lineage>
        <taxon>Bacteria</taxon>
        <taxon>Pseudomonadati</taxon>
        <taxon>Pseudomonadota</taxon>
        <taxon>Gammaproteobacteria</taxon>
        <taxon>Oceanospirillales</taxon>
        <taxon>Oceanospirillaceae</taxon>
        <taxon>Parathalassolituus</taxon>
    </lineage>
</organism>
<dbReference type="GO" id="GO:0043565">
    <property type="term" value="F:sequence-specific DNA binding"/>
    <property type="evidence" value="ECO:0007669"/>
    <property type="project" value="TreeGrafter"/>
</dbReference>
<dbReference type="GO" id="GO:0006351">
    <property type="term" value="P:DNA-templated transcription"/>
    <property type="evidence" value="ECO:0007669"/>
    <property type="project" value="TreeGrafter"/>
</dbReference>
<dbReference type="InterPro" id="IPR036388">
    <property type="entry name" value="WH-like_DNA-bd_sf"/>
</dbReference>
<accession>A0A9X3ECT8</accession>